<keyword evidence="2" id="KW-1185">Reference proteome</keyword>
<dbReference type="EMBL" id="CAJVPW010037843">
    <property type="protein sequence ID" value="CAG8740869.1"/>
    <property type="molecule type" value="Genomic_DNA"/>
</dbReference>
<evidence type="ECO:0000313" key="2">
    <source>
        <dbReference type="Proteomes" id="UP000789366"/>
    </source>
</evidence>
<proteinExistence type="predicted"/>
<reference evidence="1" key="1">
    <citation type="submission" date="2021-06" db="EMBL/GenBank/DDBJ databases">
        <authorList>
            <person name="Kallberg Y."/>
            <person name="Tangrot J."/>
            <person name="Rosling A."/>
        </authorList>
    </citation>
    <scope>NUCLEOTIDE SEQUENCE</scope>
    <source>
        <strain evidence="1">28 12/20/2015</strain>
    </source>
</reference>
<evidence type="ECO:0000313" key="1">
    <source>
        <dbReference type="EMBL" id="CAG8740869.1"/>
    </source>
</evidence>
<comment type="caution">
    <text evidence="1">The sequence shown here is derived from an EMBL/GenBank/DDBJ whole genome shotgun (WGS) entry which is preliminary data.</text>
</comment>
<feature type="non-terminal residue" evidence="1">
    <location>
        <position position="237"/>
    </location>
</feature>
<protein>
    <submittedName>
        <fullName evidence="1">9453_t:CDS:1</fullName>
    </submittedName>
</protein>
<gene>
    <name evidence="1" type="ORF">SPELUC_LOCUS13795</name>
</gene>
<feature type="non-terminal residue" evidence="1">
    <location>
        <position position="1"/>
    </location>
</feature>
<dbReference type="Proteomes" id="UP000789366">
    <property type="component" value="Unassembled WGS sequence"/>
</dbReference>
<sequence length="237" mass="26011">FGLSITCNPKEPPNFPGFNYSNRRSLLNAGPANVTIMNLTEAIEKDLWLENRWIAEVKNLEQDILNETTIMTVNFVQILALNSICDNGIGIDAGKFKLCYSTIGKNITCFMNTHVENVSSVPAGCSGNCAAVKGWNLVGCVDFNEKNASHVQSRFVELMYGIIASGVMARRSLLSNNGTMKNVKNVEKGICVLGPDNDCTCTFNYSFDHINDQLTSKKLARGTHDGNNTTDGNNWTD</sequence>
<organism evidence="1 2">
    <name type="scientific">Cetraspora pellucida</name>
    <dbReference type="NCBI Taxonomy" id="1433469"/>
    <lineage>
        <taxon>Eukaryota</taxon>
        <taxon>Fungi</taxon>
        <taxon>Fungi incertae sedis</taxon>
        <taxon>Mucoromycota</taxon>
        <taxon>Glomeromycotina</taxon>
        <taxon>Glomeromycetes</taxon>
        <taxon>Diversisporales</taxon>
        <taxon>Gigasporaceae</taxon>
        <taxon>Cetraspora</taxon>
    </lineage>
</organism>
<name>A0ACA9Q8E9_9GLOM</name>
<accession>A0ACA9Q8E9</accession>